<dbReference type="AlphaFoldDB" id="A0A842JGK9"/>
<name>A0A842JGK9_9ACTN</name>
<dbReference type="EMBL" id="JACMSE010000001">
    <property type="protein sequence ID" value="MBC2888190.1"/>
    <property type="molecule type" value="Genomic_DNA"/>
</dbReference>
<keyword evidence="1" id="KW-0238">DNA-binding</keyword>
<sequence>MQKTVATYRNRIKCFGCFCEDGRGIYELGEVTPSHVKRYTQHLLKEGASGVI</sequence>
<evidence type="ECO:0000313" key="3">
    <source>
        <dbReference type="Proteomes" id="UP000587396"/>
    </source>
</evidence>
<reference evidence="2 3" key="1">
    <citation type="submission" date="2020-08" db="EMBL/GenBank/DDBJ databases">
        <authorList>
            <person name="Liu C."/>
            <person name="Sun Q."/>
        </authorList>
    </citation>
    <scope>NUCLEOTIDE SEQUENCE [LARGE SCALE GENOMIC DNA]</scope>
    <source>
        <strain evidence="2 3">N22</strain>
    </source>
</reference>
<dbReference type="GO" id="GO:0003677">
    <property type="term" value="F:DNA binding"/>
    <property type="evidence" value="ECO:0007669"/>
    <property type="project" value="UniProtKB-KW"/>
</dbReference>
<protein>
    <submittedName>
        <fullName evidence="2">Uncharacterized protein</fullName>
    </submittedName>
</protein>
<comment type="caution">
    <text evidence="2">The sequence shown here is derived from an EMBL/GenBank/DDBJ whole genome shotgun (WGS) entry which is preliminary data.</text>
</comment>
<dbReference type="Proteomes" id="UP000587396">
    <property type="component" value="Unassembled WGS sequence"/>
</dbReference>
<evidence type="ECO:0000313" key="2">
    <source>
        <dbReference type="EMBL" id="MBC2888190.1"/>
    </source>
</evidence>
<proteinExistence type="predicted"/>
<gene>
    <name evidence="2" type="ORF">H7313_02320</name>
</gene>
<keyword evidence="3" id="KW-1185">Reference proteome</keyword>
<dbReference type="InterPro" id="IPR010998">
    <property type="entry name" value="Integrase_recombinase_N"/>
</dbReference>
<dbReference type="Gene3D" id="1.10.150.130">
    <property type="match status" value="1"/>
</dbReference>
<evidence type="ECO:0000256" key="1">
    <source>
        <dbReference type="ARBA" id="ARBA00023125"/>
    </source>
</evidence>
<accession>A0A842JGK9</accession>
<organism evidence="2 3">
    <name type="scientific">Gordonibacter massiliensis</name>
    <name type="common">ex Traore et al. 2017</name>
    <dbReference type="NCBI Taxonomy" id="1841863"/>
    <lineage>
        <taxon>Bacteria</taxon>
        <taxon>Bacillati</taxon>
        <taxon>Actinomycetota</taxon>
        <taxon>Coriobacteriia</taxon>
        <taxon>Eggerthellales</taxon>
        <taxon>Eggerthellaceae</taxon>
        <taxon>Gordonibacter</taxon>
    </lineage>
</organism>